<evidence type="ECO:0000256" key="1">
    <source>
        <dbReference type="SAM" id="SignalP"/>
    </source>
</evidence>
<name>A0ABR4PIG7_9HELO</name>
<gene>
    <name evidence="2" type="ORF">PVAG01_04842</name>
</gene>
<accession>A0ABR4PIG7</accession>
<evidence type="ECO:0008006" key="4">
    <source>
        <dbReference type="Google" id="ProtNLM"/>
    </source>
</evidence>
<keyword evidence="3" id="KW-1185">Reference proteome</keyword>
<reference evidence="2 3" key="1">
    <citation type="submission" date="2024-06" db="EMBL/GenBank/DDBJ databases">
        <title>Complete genome of Phlyctema vagabunda strain 19-DSS-EL-015.</title>
        <authorList>
            <person name="Fiorenzani C."/>
        </authorList>
    </citation>
    <scope>NUCLEOTIDE SEQUENCE [LARGE SCALE GENOMIC DNA]</scope>
    <source>
        <strain evidence="2 3">19-DSS-EL-015</strain>
    </source>
</reference>
<dbReference type="Proteomes" id="UP001629113">
    <property type="component" value="Unassembled WGS sequence"/>
</dbReference>
<organism evidence="2 3">
    <name type="scientific">Phlyctema vagabunda</name>
    <dbReference type="NCBI Taxonomy" id="108571"/>
    <lineage>
        <taxon>Eukaryota</taxon>
        <taxon>Fungi</taxon>
        <taxon>Dikarya</taxon>
        <taxon>Ascomycota</taxon>
        <taxon>Pezizomycotina</taxon>
        <taxon>Leotiomycetes</taxon>
        <taxon>Helotiales</taxon>
        <taxon>Dermateaceae</taxon>
        <taxon>Phlyctema</taxon>
    </lineage>
</organism>
<evidence type="ECO:0000313" key="3">
    <source>
        <dbReference type="Proteomes" id="UP001629113"/>
    </source>
</evidence>
<dbReference type="EMBL" id="JBFCZG010000004">
    <property type="protein sequence ID" value="KAL3423095.1"/>
    <property type="molecule type" value="Genomic_DNA"/>
</dbReference>
<proteinExistence type="predicted"/>
<evidence type="ECO:0000313" key="2">
    <source>
        <dbReference type="EMBL" id="KAL3423095.1"/>
    </source>
</evidence>
<comment type="caution">
    <text evidence="2">The sequence shown here is derived from an EMBL/GenBank/DDBJ whole genome shotgun (WGS) entry which is preliminary data.</text>
</comment>
<feature type="signal peptide" evidence="1">
    <location>
        <begin position="1"/>
        <end position="25"/>
    </location>
</feature>
<feature type="chain" id="PRO_5047090625" description="Celp0028 effector like protein" evidence="1">
    <location>
        <begin position="26"/>
        <end position="267"/>
    </location>
</feature>
<keyword evidence="1" id="KW-0732">Signal</keyword>
<sequence>MQTTIFASLLSASLISAAAVPTVRSTSPRAYLPTNGTEANITVLDPHDIILYGKDRVEIMNKSKYLELKSQYVDVNTDAPSTYTNSSLYPVINSTTVPAKYLKSRADCKSHEIYTPYPTQKFLNWDVLMSSIVHATGSTTTVAVTEGYTIGNSLSVSTGFGAQLTEALSITASIDYTQTWSSSYSVSYTYGVPYGKYGAVVSNPQVTRESGRIDVGCIGEPSQSIEYQADSYTSHGFSELNWVDGVISLCLGDTFPLERCLGEGTFT</sequence>
<protein>
    <recommendedName>
        <fullName evidence="4">Celp0028 effector like protein</fullName>
    </recommendedName>
</protein>